<accession>A0ACC1Q5X4</accession>
<protein>
    <submittedName>
        <fullName evidence="1">Uncharacterized protein</fullName>
    </submittedName>
</protein>
<reference evidence="1" key="1">
    <citation type="submission" date="2022-08" db="EMBL/GenBank/DDBJ databases">
        <title>Genome Sequence of Pycnoporus sanguineus.</title>
        <authorList>
            <person name="Buettner E."/>
        </authorList>
    </citation>
    <scope>NUCLEOTIDE SEQUENCE</scope>
    <source>
        <strain evidence="1">CG-C14</strain>
    </source>
</reference>
<organism evidence="1 2">
    <name type="scientific">Trametes sanguinea</name>
    <dbReference type="NCBI Taxonomy" id="158606"/>
    <lineage>
        <taxon>Eukaryota</taxon>
        <taxon>Fungi</taxon>
        <taxon>Dikarya</taxon>
        <taxon>Basidiomycota</taxon>
        <taxon>Agaricomycotina</taxon>
        <taxon>Agaricomycetes</taxon>
        <taxon>Polyporales</taxon>
        <taxon>Polyporaceae</taxon>
        <taxon>Trametes</taxon>
    </lineage>
</organism>
<evidence type="ECO:0000313" key="1">
    <source>
        <dbReference type="EMBL" id="KAJ3010643.1"/>
    </source>
</evidence>
<name>A0ACC1Q5X4_9APHY</name>
<dbReference type="Proteomes" id="UP001144978">
    <property type="component" value="Unassembled WGS sequence"/>
</dbReference>
<evidence type="ECO:0000313" key="2">
    <source>
        <dbReference type="Proteomes" id="UP001144978"/>
    </source>
</evidence>
<dbReference type="EMBL" id="JANSHE010000455">
    <property type="protein sequence ID" value="KAJ3010643.1"/>
    <property type="molecule type" value="Genomic_DNA"/>
</dbReference>
<gene>
    <name evidence="1" type="ORF">NUW54_g2416</name>
</gene>
<keyword evidence="2" id="KW-1185">Reference proteome</keyword>
<sequence length="378" mass="42193">MFNPEYPAFPVVALLAAILAMIPLPWHFQAWNSGTCLFMAWSFTGCLNLAVNAIVWHADAIDRAPVWCDISSRIIVAVGVGIPASSLCINRRLYKIASVRCVSMTRAEKRRACLVDIAIALGIPLLQLVAYFIVSGHRYDIYEQIGCYPYIYNTPLAFPLVYVWPIVIGLCSAVYCILSLRAFAMRRAQFNEFLAASSSLTIARYFRLMALSTIELLCTTPIAVYGLYLNSISPIYRWISFADTHFGYSRVDQVSAVFWRTSHTAIITFELGRWSTVFCALVFFVLFGFADEARRNYRKVYFPIHAVWRRGFCSKSVSPSSRLDSKPTSPMTSASAGSLTVFTPAKASSMKELHSFSSNHVEFPVSLSPPLSPASTLL</sequence>
<comment type="caution">
    <text evidence="1">The sequence shown here is derived from an EMBL/GenBank/DDBJ whole genome shotgun (WGS) entry which is preliminary data.</text>
</comment>
<proteinExistence type="predicted"/>